<dbReference type="RefSeq" id="WP_139039360.1">
    <property type="nucleotide sequence ID" value="NZ_VDDA01000023.1"/>
</dbReference>
<dbReference type="OrthoDB" id="7058882at2"/>
<dbReference type="AlphaFoldDB" id="A0A5C4LAZ3"/>
<protein>
    <recommendedName>
        <fullName evidence="3">RiboL-PSP-HEPN domain-containing protein</fullName>
    </recommendedName>
</protein>
<organism evidence="1 2">
    <name type="scientific">Methylobacterium terricola</name>
    <dbReference type="NCBI Taxonomy" id="2583531"/>
    <lineage>
        <taxon>Bacteria</taxon>
        <taxon>Pseudomonadati</taxon>
        <taxon>Pseudomonadota</taxon>
        <taxon>Alphaproteobacteria</taxon>
        <taxon>Hyphomicrobiales</taxon>
        <taxon>Methylobacteriaceae</taxon>
        <taxon>Methylobacterium</taxon>
    </lineage>
</organism>
<accession>A0A5C4LAZ3</accession>
<reference evidence="1 2" key="1">
    <citation type="submission" date="2019-06" db="EMBL/GenBank/DDBJ databases">
        <title>Genome of Methylobacterium sp. 17Sr1-39.</title>
        <authorList>
            <person name="Seo T."/>
        </authorList>
    </citation>
    <scope>NUCLEOTIDE SEQUENCE [LARGE SCALE GENOMIC DNA]</scope>
    <source>
        <strain evidence="1 2">17Sr1-39</strain>
    </source>
</reference>
<dbReference type="Proteomes" id="UP000305267">
    <property type="component" value="Unassembled WGS sequence"/>
</dbReference>
<sequence>MRQKIWLINVPQNALAQITSSFIQCDALIASAHQQDANGAYLFTSISRQQITHAAFLNMFIAWENFLEEVISAYMTGSTTINGSQPVRMVAPASRDEAKKMTVGVMKYFDFSNHEYVKQISNIYFQNGYPVRGAINNINSQLSDLKTMRNACAHVSSTTQRALDSLALRIFGSPAPGISVYTIITSVHPAHNPDTVYLVYRNALLAAATQIANG</sequence>
<dbReference type="EMBL" id="VDDA01000023">
    <property type="protein sequence ID" value="TNC08445.1"/>
    <property type="molecule type" value="Genomic_DNA"/>
</dbReference>
<evidence type="ECO:0000313" key="2">
    <source>
        <dbReference type="Proteomes" id="UP000305267"/>
    </source>
</evidence>
<proteinExistence type="predicted"/>
<name>A0A5C4LAZ3_9HYPH</name>
<evidence type="ECO:0000313" key="1">
    <source>
        <dbReference type="EMBL" id="TNC08445.1"/>
    </source>
</evidence>
<gene>
    <name evidence="1" type="ORF">FF100_29340</name>
</gene>
<keyword evidence="2" id="KW-1185">Reference proteome</keyword>
<evidence type="ECO:0008006" key="3">
    <source>
        <dbReference type="Google" id="ProtNLM"/>
    </source>
</evidence>
<comment type="caution">
    <text evidence="1">The sequence shown here is derived from an EMBL/GenBank/DDBJ whole genome shotgun (WGS) entry which is preliminary data.</text>
</comment>